<dbReference type="UniPathway" id="UPA00124"/>
<evidence type="ECO:0000259" key="3">
    <source>
        <dbReference type="Pfam" id="PF04321"/>
    </source>
</evidence>
<keyword evidence="2" id="KW-0521">NADP</keyword>
<dbReference type="InterPro" id="IPR029903">
    <property type="entry name" value="RmlD-like-bd"/>
</dbReference>
<dbReference type="OrthoDB" id="9785845at2"/>
<dbReference type="GO" id="GO:0019305">
    <property type="term" value="P:dTDP-rhamnose biosynthetic process"/>
    <property type="evidence" value="ECO:0007669"/>
    <property type="project" value="UniProtKB-UniPathway"/>
</dbReference>
<dbReference type="EMBL" id="SDPW01000001">
    <property type="protein sequence ID" value="RXZ54751.1"/>
    <property type="molecule type" value="Genomic_DNA"/>
</dbReference>
<dbReference type="Pfam" id="PF04321">
    <property type="entry name" value="RmlD_sub_bind"/>
    <property type="match status" value="1"/>
</dbReference>
<dbReference type="RefSeq" id="WP_129425435.1">
    <property type="nucleotide sequence ID" value="NZ_SDPW01000001.1"/>
</dbReference>
<gene>
    <name evidence="4" type="ORF">ET524_09855</name>
</gene>
<feature type="domain" description="RmlD-like substrate binding" evidence="3">
    <location>
        <begin position="1"/>
        <end position="141"/>
    </location>
</feature>
<dbReference type="EC" id="1.1.1.133" evidence="2"/>
<protein>
    <recommendedName>
        <fullName evidence="2">dTDP-4-dehydrorhamnose reductase</fullName>
        <ecNumber evidence="2">1.1.1.133</ecNumber>
    </recommendedName>
</protein>
<dbReference type="AlphaFoldDB" id="A0A4Q2K3S6"/>
<dbReference type="Gene3D" id="3.40.50.720">
    <property type="entry name" value="NAD(P)-binding Rossmann-like Domain"/>
    <property type="match status" value="1"/>
</dbReference>
<dbReference type="InterPro" id="IPR036291">
    <property type="entry name" value="NAD(P)-bd_dom_sf"/>
</dbReference>
<evidence type="ECO:0000313" key="4">
    <source>
        <dbReference type="EMBL" id="RXZ54751.1"/>
    </source>
</evidence>
<dbReference type="PANTHER" id="PTHR10491">
    <property type="entry name" value="DTDP-4-DEHYDRORHAMNOSE REDUCTASE"/>
    <property type="match status" value="1"/>
</dbReference>
<dbReference type="GO" id="GO:0008831">
    <property type="term" value="F:dTDP-4-dehydrorhamnose reductase activity"/>
    <property type="evidence" value="ECO:0007669"/>
    <property type="project" value="UniProtKB-EC"/>
</dbReference>
<evidence type="ECO:0000256" key="2">
    <source>
        <dbReference type="RuleBase" id="RU364082"/>
    </source>
</evidence>
<comment type="function">
    <text evidence="2">Catalyzes the reduction of dTDP-6-deoxy-L-lyxo-4-hexulose to yield dTDP-L-rhamnose.</text>
</comment>
<keyword evidence="5" id="KW-1185">Reference proteome</keyword>
<reference evidence="4 5" key="1">
    <citation type="submission" date="2019-01" db="EMBL/GenBank/DDBJ databases">
        <title>Senegalimassilia sp. nov. KGMB04484 isolated human feces.</title>
        <authorList>
            <person name="Han K.-I."/>
            <person name="Kim J.-S."/>
            <person name="Lee K.C."/>
            <person name="Suh M.K."/>
            <person name="Eom M.K."/>
            <person name="Lee J.H."/>
            <person name="Park S.-H."/>
            <person name="Kang S.W."/>
            <person name="Park J.-E."/>
            <person name="Oh B.S."/>
            <person name="Yu S.Y."/>
            <person name="Choi S.-H."/>
            <person name="Lee D.H."/>
            <person name="Yoon H."/>
            <person name="Kim B.-Y."/>
            <person name="Lee J.H."/>
            <person name="Lee J.-S."/>
        </authorList>
    </citation>
    <scope>NUCLEOTIDE SEQUENCE [LARGE SCALE GENOMIC DNA]</scope>
    <source>
        <strain evidence="4 5">KGMB04484</strain>
    </source>
</reference>
<evidence type="ECO:0000256" key="1">
    <source>
        <dbReference type="ARBA" id="ARBA00010944"/>
    </source>
</evidence>
<accession>A0A4Q2K3S6</accession>
<comment type="pathway">
    <text evidence="2">Carbohydrate biosynthesis; dTDP-L-rhamnose biosynthesis.</text>
</comment>
<dbReference type="Proteomes" id="UP000293345">
    <property type="component" value="Unassembled WGS sequence"/>
</dbReference>
<dbReference type="SUPFAM" id="SSF51735">
    <property type="entry name" value="NAD(P)-binding Rossmann-fold domains"/>
    <property type="match status" value="1"/>
</dbReference>
<name>A0A4Q2K3S6_9ACTN</name>
<dbReference type="InterPro" id="IPR005913">
    <property type="entry name" value="dTDP_dehydrorham_reduct"/>
</dbReference>
<sequence>MRFLVLGASGMAGHTIALYLKERGHEVTGFARRDLPFLDSQITGDARDEALLRISLGNGAFDVVVNCIGVLNSFADADLEGAEYLNGKLPHVLASICESLPTRVFHMSTDCVFAGNTGPYTESSVPDGESVYDRTKAAGELNDAKNLTFRNSIVGPDINPRGIGLLNWFMAQEGPVGGYTRAMWTGLTTLELAKAMECAANENVSGLVNMVPEGNISKHNLLCLFNEHLRGGGVRIDENPSLALDKTLVRTNFDCSFRAAPYDRQVAEMATWIRARKELYPHYTLG</sequence>
<evidence type="ECO:0000313" key="5">
    <source>
        <dbReference type="Proteomes" id="UP000293345"/>
    </source>
</evidence>
<dbReference type="GO" id="GO:0005829">
    <property type="term" value="C:cytosol"/>
    <property type="evidence" value="ECO:0007669"/>
    <property type="project" value="TreeGrafter"/>
</dbReference>
<dbReference type="PANTHER" id="PTHR10491:SF4">
    <property type="entry name" value="METHIONINE ADENOSYLTRANSFERASE 2 SUBUNIT BETA"/>
    <property type="match status" value="1"/>
</dbReference>
<comment type="caution">
    <text evidence="4">The sequence shown here is derived from an EMBL/GenBank/DDBJ whole genome shotgun (WGS) entry which is preliminary data.</text>
</comment>
<proteinExistence type="inferred from homology"/>
<keyword evidence="2" id="KW-0560">Oxidoreductase</keyword>
<organism evidence="4 5">
    <name type="scientific">Senegalimassilia faecalis</name>
    <dbReference type="NCBI Taxonomy" id="2509433"/>
    <lineage>
        <taxon>Bacteria</taxon>
        <taxon>Bacillati</taxon>
        <taxon>Actinomycetota</taxon>
        <taxon>Coriobacteriia</taxon>
        <taxon>Coriobacteriales</taxon>
        <taxon>Coriobacteriaceae</taxon>
        <taxon>Senegalimassilia</taxon>
    </lineage>
</organism>
<comment type="similarity">
    <text evidence="1 2">Belongs to the dTDP-4-dehydrorhamnose reductase family.</text>
</comment>